<dbReference type="PROSITE" id="PS50977">
    <property type="entry name" value="HTH_TETR_2"/>
    <property type="match status" value="1"/>
</dbReference>
<dbReference type="GO" id="GO:0003677">
    <property type="term" value="F:DNA binding"/>
    <property type="evidence" value="ECO:0007669"/>
    <property type="project" value="UniProtKB-UniRule"/>
</dbReference>
<accession>A0A098M3W8</accession>
<dbReference type="InterPro" id="IPR001647">
    <property type="entry name" value="HTH_TetR"/>
</dbReference>
<evidence type="ECO:0000259" key="3">
    <source>
        <dbReference type="PROSITE" id="PS50977"/>
    </source>
</evidence>
<protein>
    <recommendedName>
        <fullName evidence="3">HTH tetR-type domain-containing protein</fullName>
    </recommendedName>
</protein>
<dbReference type="STRING" id="268407.PWYN_21650"/>
<evidence type="ECO:0000313" key="4">
    <source>
        <dbReference type="EMBL" id="KGE17234.1"/>
    </source>
</evidence>
<dbReference type="PRINTS" id="PR00455">
    <property type="entry name" value="HTHTETR"/>
</dbReference>
<feature type="domain" description="HTH tetR-type" evidence="3">
    <location>
        <begin position="12"/>
        <end position="72"/>
    </location>
</feature>
<organism evidence="4 5">
    <name type="scientific">Paenibacillus wynnii</name>
    <dbReference type="NCBI Taxonomy" id="268407"/>
    <lineage>
        <taxon>Bacteria</taxon>
        <taxon>Bacillati</taxon>
        <taxon>Bacillota</taxon>
        <taxon>Bacilli</taxon>
        <taxon>Bacillales</taxon>
        <taxon>Paenibacillaceae</taxon>
        <taxon>Paenibacillus</taxon>
    </lineage>
</organism>
<dbReference type="PANTHER" id="PTHR43479:SF11">
    <property type="entry name" value="ACREF_ENVCD OPERON REPRESSOR-RELATED"/>
    <property type="match status" value="1"/>
</dbReference>
<dbReference type="InterPro" id="IPR050624">
    <property type="entry name" value="HTH-type_Tx_Regulator"/>
</dbReference>
<reference evidence="4 5" key="2">
    <citation type="submission" date="2014-10" db="EMBL/GenBank/DDBJ databases">
        <title>Comparative genomics of the Paenibacillus odorifer group.</title>
        <authorList>
            <person name="Tsai Y.-C."/>
            <person name="Martin N."/>
            <person name="Korlach J."/>
            <person name="Wiedmann M."/>
        </authorList>
    </citation>
    <scope>NUCLEOTIDE SEQUENCE [LARGE SCALE GENOMIC DNA]</scope>
    <source>
        <strain evidence="4 5">DSM 18334</strain>
    </source>
</reference>
<dbReference type="eggNOG" id="COG1309">
    <property type="taxonomic scope" value="Bacteria"/>
</dbReference>
<dbReference type="Proteomes" id="UP000029734">
    <property type="component" value="Unassembled WGS sequence"/>
</dbReference>
<evidence type="ECO:0000256" key="1">
    <source>
        <dbReference type="ARBA" id="ARBA00023125"/>
    </source>
</evidence>
<dbReference type="RefSeq" id="WP_036655850.1">
    <property type="nucleotide sequence ID" value="NZ_JQCR01000003.1"/>
</dbReference>
<dbReference type="InterPro" id="IPR009057">
    <property type="entry name" value="Homeodomain-like_sf"/>
</dbReference>
<evidence type="ECO:0000313" key="5">
    <source>
        <dbReference type="Proteomes" id="UP000029734"/>
    </source>
</evidence>
<name>A0A098M3W8_9BACL</name>
<feature type="DNA-binding region" description="H-T-H motif" evidence="2">
    <location>
        <begin position="35"/>
        <end position="54"/>
    </location>
</feature>
<dbReference type="SUPFAM" id="SSF46689">
    <property type="entry name" value="Homeodomain-like"/>
    <property type="match status" value="1"/>
</dbReference>
<gene>
    <name evidence="4" type="ORF">PWYN_21650</name>
</gene>
<dbReference type="EMBL" id="JQCR01000003">
    <property type="protein sequence ID" value="KGE17234.1"/>
    <property type="molecule type" value="Genomic_DNA"/>
</dbReference>
<dbReference type="Gene3D" id="1.10.357.10">
    <property type="entry name" value="Tetracycline Repressor, domain 2"/>
    <property type="match status" value="1"/>
</dbReference>
<reference evidence="4 5" key="1">
    <citation type="submission" date="2014-08" db="EMBL/GenBank/DDBJ databases">
        <authorList>
            <person name="den Bakker H.C."/>
        </authorList>
    </citation>
    <scope>NUCLEOTIDE SEQUENCE [LARGE SCALE GENOMIC DNA]</scope>
    <source>
        <strain evidence="4 5">DSM 18334</strain>
    </source>
</reference>
<dbReference type="AlphaFoldDB" id="A0A098M3W8"/>
<dbReference type="Pfam" id="PF00440">
    <property type="entry name" value="TetR_N"/>
    <property type="match status" value="1"/>
</dbReference>
<dbReference type="PANTHER" id="PTHR43479">
    <property type="entry name" value="ACREF/ENVCD OPERON REPRESSOR-RELATED"/>
    <property type="match status" value="1"/>
</dbReference>
<comment type="caution">
    <text evidence="4">The sequence shown here is derived from an EMBL/GenBank/DDBJ whole genome shotgun (WGS) entry which is preliminary data.</text>
</comment>
<keyword evidence="1 2" id="KW-0238">DNA-binding</keyword>
<evidence type="ECO:0000256" key="2">
    <source>
        <dbReference type="PROSITE-ProRule" id="PRU00335"/>
    </source>
</evidence>
<proteinExistence type="predicted"/>
<keyword evidence="5" id="KW-1185">Reference proteome</keyword>
<sequence length="207" mass="23349">MTKEAKKEREREEMRNLILEAASSIIAAEGADKLSIRKIAQKIEYSAGIIYHYFQNKNDIIEHLLQKGYQDMVSGIRSAQSEEMGGEPSLILKQSLQQFITMALKEGSQYPNVMLNDSPAVLSHTSVLFRGAAQERKAIGMLCHCLGQFQHMKDKDQEYIELTAQVIWSAAFGLIIRLTVEKELPEEQSEALISHHLDTMLVIANQS</sequence>